<dbReference type="InterPro" id="IPR024079">
    <property type="entry name" value="MetalloPept_cat_dom_sf"/>
</dbReference>
<keyword evidence="6" id="KW-0862">Zinc</keyword>
<dbReference type="PANTHER" id="PTHR47466:SF1">
    <property type="entry name" value="METALLOPROTEASE MEP1 (AFU_ORTHOLOGUE AFUA_1G07730)-RELATED"/>
    <property type="match status" value="1"/>
</dbReference>
<keyword evidence="4 9" id="KW-0732">Signal</keyword>
<dbReference type="NCBIfam" id="TIGR04183">
    <property type="entry name" value="Por_Secre_tail"/>
    <property type="match status" value="1"/>
</dbReference>
<comment type="caution">
    <text evidence="12">The sequence shown here is derived from an EMBL/GenBank/DDBJ whole genome shotgun (WGS) entry which is preliminary data.</text>
</comment>
<dbReference type="EMBL" id="QTJU01000003">
    <property type="protein sequence ID" value="RFM28014.1"/>
    <property type="molecule type" value="Genomic_DNA"/>
</dbReference>
<organism evidence="12 13">
    <name type="scientific">Deminuibacter soli</name>
    <dbReference type="NCBI Taxonomy" id="2291815"/>
    <lineage>
        <taxon>Bacteria</taxon>
        <taxon>Pseudomonadati</taxon>
        <taxon>Bacteroidota</taxon>
        <taxon>Chitinophagia</taxon>
        <taxon>Chitinophagales</taxon>
        <taxon>Chitinophagaceae</taxon>
        <taxon>Deminuibacter</taxon>
    </lineage>
</organism>
<evidence type="ECO:0000256" key="5">
    <source>
        <dbReference type="ARBA" id="ARBA00022801"/>
    </source>
</evidence>
<feature type="domain" description="Peptidase M43 pregnancy-associated plasma-A" evidence="10">
    <location>
        <begin position="177"/>
        <end position="338"/>
    </location>
</feature>
<proteinExistence type="inferred from homology"/>
<evidence type="ECO:0000256" key="1">
    <source>
        <dbReference type="ARBA" id="ARBA00008721"/>
    </source>
</evidence>
<dbReference type="GO" id="GO:0046872">
    <property type="term" value="F:metal ion binding"/>
    <property type="evidence" value="ECO:0007669"/>
    <property type="project" value="UniProtKB-KW"/>
</dbReference>
<dbReference type="SUPFAM" id="SSF55486">
    <property type="entry name" value="Metalloproteases ('zincins'), catalytic domain"/>
    <property type="match status" value="1"/>
</dbReference>
<protein>
    <submittedName>
        <fullName evidence="12">T9SS C-terminal target domain-containing protein</fullName>
    </submittedName>
</protein>
<dbReference type="PANTHER" id="PTHR47466">
    <property type="match status" value="1"/>
</dbReference>
<dbReference type="NCBIfam" id="NF038128">
    <property type="entry name" value="choice_anch_J"/>
    <property type="match status" value="2"/>
</dbReference>
<comment type="similarity">
    <text evidence="1">Belongs to the peptidase M43B family.</text>
</comment>
<feature type="domain" description="Secretion system C-terminal sorting" evidence="11">
    <location>
        <begin position="955"/>
        <end position="1027"/>
    </location>
</feature>
<evidence type="ECO:0000256" key="9">
    <source>
        <dbReference type="SAM" id="SignalP"/>
    </source>
</evidence>
<accession>A0A3E1NJL8</accession>
<dbReference type="Pfam" id="PF18962">
    <property type="entry name" value="Por_Secre_tail"/>
    <property type="match status" value="1"/>
</dbReference>
<evidence type="ECO:0000313" key="12">
    <source>
        <dbReference type="EMBL" id="RFM28014.1"/>
    </source>
</evidence>
<keyword evidence="5" id="KW-0378">Hydrolase</keyword>
<evidence type="ECO:0000256" key="2">
    <source>
        <dbReference type="ARBA" id="ARBA00022670"/>
    </source>
</evidence>
<evidence type="ECO:0000313" key="13">
    <source>
        <dbReference type="Proteomes" id="UP000261284"/>
    </source>
</evidence>
<dbReference type="AlphaFoldDB" id="A0A3E1NJL8"/>
<evidence type="ECO:0000256" key="6">
    <source>
        <dbReference type="ARBA" id="ARBA00022833"/>
    </source>
</evidence>
<evidence type="ECO:0000259" key="10">
    <source>
        <dbReference type="Pfam" id="PF05572"/>
    </source>
</evidence>
<dbReference type="Pfam" id="PF05572">
    <property type="entry name" value="Peptidase_M43"/>
    <property type="match status" value="1"/>
</dbReference>
<dbReference type="Gene3D" id="2.60.120.200">
    <property type="match status" value="2"/>
</dbReference>
<gene>
    <name evidence="12" type="ORF">DXN05_10760</name>
</gene>
<evidence type="ECO:0000259" key="11">
    <source>
        <dbReference type="Pfam" id="PF18962"/>
    </source>
</evidence>
<evidence type="ECO:0000256" key="4">
    <source>
        <dbReference type="ARBA" id="ARBA00022729"/>
    </source>
</evidence>
<dbReference type="Proteomes" id="UP000261284">
    <property type="component" value="Unassembled WGS sequence"/>
</dbReference>
<dbReference type="Gene3D" id="2.60.40.10">
    <property type="entry name" value="Immunoglobulins"/>
    <property type="match status" value="1"/>
</dbReference>
<keyword evidence="2" id="KW-0645">Protease</keyword>
<feature type="chain" id="PRO_5017691527" evidence="9">
    <location>
        <begin position="21"/>
        <end position="1030"/>
    </location>
</feature>
<dbReference type="InterPro" id="IPR026444">
    <property type="entry name" value="Secre_tail"/>
</dbReference>
<feature type="signal peptide" evidence="9">
    <location>
        <begin position="1"/>
        <end position="20"/>
    </location>
</feature>
<sequence length="1030" mass="111080">MPFKQVLAAVLTLLSVQIFAQKQPSANHITRRCATMEVMQNMLRNNPDLKNQWKAESERLLEQYRNSPASRETFPTGTIVVPIVVHIITNNPASISDRDVLDQIEILNTDYAGANIDTSFLTPEFKARFGRTHIRFVMARRTPAGALTNGIERKTTSATFTSNTSNAVKHVAQGGLDAWDVNNYFNIWVANFTDGLLGISTFPYMTPASEQGVVINNIGFGINPCHVDPRFNLGRTLVHETGHYFYLYHVWGDDQLESNTCSESDFTTETGADLPAACTDDTPNQGVSSSGFLAGYVIDNCSTAKPGINYQNYMDYTNDVSYGMFTANQVCRMHAALDLYRSSLKASAAASAPGTFTDAYLVALQPGGSACGVVPVVAKNTNVITQLRNAGNTTLTSVNFTVQYDGSTATTVGWSGKLAPGHDTLVNLGPITAAQGAHTLTVFTTTPNGGADGYVLNDTIVKQITVAQTAIAAPFTESFEGTSFPPQGWTVSNPDNSAFTWVRASGAGATGTKSAVVQNYVDSLDGEWDDLITPPIDFGVANAATLTFQVAYRQLNQNGYVDGLDIWVSGDGGLTYQPAYRKSSPDLSTVAGTTPNSFVPTATQWRKETVDLTPFLVQGQKMQILFRNIAGWGNNLYIDDIQVTKNSQTQYDIAIKTLSAPPFTCTGTSITPAVTLFNNGTATLTSATLHYAVDNATATAVPWQGNLAPNDSIAVSLQGVSGSLGQHTLLVYTTSPNGNADQLTSNDTASQGFAITGLVNAPVYESFESTVPPAGWGIYNPDNSITWAQTTKTNGNNASQDSHAAYMNNFAYTGSGNIDELRSPTVQYGTVDSVFVVFDVAAAHTPIISVLPGDTLQVFITSDCGNTLQKVYEKYGTTLQTAGSTPAGGAVFVPSQASQYRRDSINLTSIVPLSGGSFQVVFRNVSNGRNNIYIDSVQIYTKSLPAKLKEQGYLIYPNPFQTWFAVQHLKAPTNLQGIEVFDAAGRRIYSSRYSSNAPSYITVNLGNVPHGMYFVQLVYLDHKVTERVLR</sequence>
<name>A0A3E1NJL8_9BACT</name>
<keyword evidence="8" id="KW-1015">Disulfide bond</keyword>
<keyword evidence="7" id="KW-0482">Metalloprotease</keyword>
<evidence type="ECO:0000256" key="3">
    <source>
        <dbReference type="ARBA" id="ARBA00022723"/>
    </source>
</evidence>
<keyword evidence="3" id="KW-0479">Metal-binding</keyword>
<evidence type="ECO:0000256" key="7">
    <source>
        <dbReference type="ARBA" id="ARBA00023049"/>
    </source>
</evidence>
<dbReference type="Gene3D" id="3.40.390.10">
    <property type="entry name" value="Collagenase (Catalytic Domain)"/>
    <property type="match status" value="1"/>
</dbReference>
<keyword evidence="13" id="KW-1185">Reference proteome</keyword>
<evidence type="ECO:0000256" key="8">
    <source>
        <dbReference type="ARBA" id="ARBA00023157"/>
    </source>
</evidence>
<dbReference type="OrthoDB" id="6278496at2"/>
<dbReference type="GO" id="GO:0006508">
    <property type="term" value="P:proteolysis"/>
    <property type="evidence" value="ECO:0007669"/>
    <property type="project" value="UniProtKB-KW"/>
</dbReference>
<dbReference type="InterPro" id="IPR013783">
    <property type="entry name" value="Ig-like_fold"/>
</dbReference>
<dbReference type="RefSeq" id="WP_116847260.1">
    <property type="nucleotide sequence ID" value="NZ_QTJU01000003.1"/>
</dbReference>
<reference evidence="12 13" key="1">
    <citation type="submission" date="2018-08" db="EMBL/GenBank/DDBJ databases">
        <title>Chitinophagaceae sp. K23C18032701, a novel bacterium isolated from forest soil.</title>
        <authorList>
            <person name="Wang C."/>
        </authorList>
    </citation>
    <scope>NUCLEOTIDE SEQUENCE [LARGE SCALE GENOMIC DNA]</scope>
    <source>
        <strain evidence="12 13">K23C18032701</strain>
    </source>
</reference>
<dbReference type="GO" id="GO:0008237">
    <property type="term" value="F:metallopeptidase activity"/>
    <property type="evidence" value="ECO:0007669"/>
    <property type="project" value="UniProtKB-KW"/>
</dbReference>
<dbReference type="InterPro" id="IPR008754">
    <property type="entry name" value="Peptidase_M43"/>
</dbReference>